<protein>
    <submittedName>
        <fullName evidence="2">Protein CMS1</fullName>
    </submittedName>
</protein>
<name>A0AAQ3M4D0_9PEZI</name>
<dbReference type="PANTHER" id="PTHR24030:SF0">
    <property type="entry name" value="PROTEIN CMSS1"/>
    <property type="match status" value="1"/>
</dbReference>
<dbReference type="GO" id="GO:0005634">
    <property type="term" value="C:nucleus"/>
    <property type="evidence" value="ECO:0007669"/>
    <property type="project" value="TreeGrafter"/>
</dbReference>
<dbReference type="AlphaFoldDB" id="A0AAQ3M4D0"/>
<dbReference type="EMBL" id="CP138585">
    <property type="protein sequence ID" value="WPH01617.1"/>
    <property type="molecule type" value="Genomic_DNA"/>
</dbReference>
<reference evidence="2 3" key="1">
    <citation type="submission" date="2023-11" db="EMBL/GenBank/DDBJ databases">
        <title>An acidophilic fungus is an integral part of prey digestion in a carnivorous sundew plant.</title>
        <authorList>
            <person name="Tsai I.J."/>
        </authorList>
    </citation>
    <scope>NUCLEOTIDE SEQUENCE [LARGE SCALE GENOMIC DNA]</scope>
    <source>
        <strain evidence="2">169a</strain>
    </source>
</reference>
<dbReference type="InterPro" id="IPR032704">
    <property type="entry name" value="Cms1"/>
</dbReference>
<feature type="region of interest" description="Disordered" evidence="1">
    <location>
        <begin position="1"/>
        <end position="61"/>
    </location>
</feature>
<sequence>MSDSDNEQAGVPLIEEISGSEGSPAPPSNKRKRSADEEENEKPISKRAAKLAKSKKSKKPADVVDDALDTELGINKAIAHMESRLMADHIAQRTKRFQPDLSLVEVEELFIPEKAIVDTTMWKKERATEHLPKFLGHFAGVRKNKKAGKGGPKLEVAPDEKGSPHTLVIAGAGLRAADLTRSLRQFQTKEGMVAKLFAKHIKLKEAIETVEKTRINIGVGTPQRIIDLLDNGALKISSLERIVIDASHIDQKKRGILDMKETQAPLVQLLSREDLKEKYGREEGKAWKRFSNEIALFPISCSNIDARLPPPIPPSQRLQKGTRNYAVRKSFPPFSRTTSPFNPIFSTEHASLITAPSFTMVFSVMRLILAVQIVFAATCIDAAPIAEEGTGLGCGAFITKATTGGNFKVLRDCVLEVIKPAIAAMHSSEDSHHATLDASSEVIHEIVQASHLIKRIDTGIPFIPVDAPAPATVMEKNQALPAIDPRNANSQQDGGRLDCGEEMQCAGMPQKRDPTFQQDFTPECVSGGHKQCVGSLKREPVTQQDDSPPYCESGDHQQCAGFIKRGPVTQQDDSAPYCTSFGDQCGNLNDGIPRDTTSF</sequence>
<evidence type="ECO:0000313" key="3">
    <source>
        <dbReference type="Proteomes" id="UP001303373"/>
    </source>
</evidence>
<feature type="compositionally biased region" description="Basic residues" evidence="1">
    <location>
        <begin position="45"/>
        <end position="58"/>
    </location>
</feature>
<dbReference type="Pfam" id="PF14617">
    <property type="entry name" value="CMS1"/>
    <property type="match status" value="1"/>
</dbReference>
<dbReference type="Proteomes" id="UP001303373">
    <property type="component" value="Chromosome 6"/>
</dbReference>
<dbReference type="InterPro" id="IPR027417">
    <property type="entry name" value="P-loop_NTPase"/>
</dbReference>
<evidence type="ECO:0000256" key="1">
    <source>
        <dbReference type="SAM" id="MobiDB-lite"/>
    </source>
</evidence>
<dbReference type="SUPFAM" id="SSF52540">
    <property type="entry name" value="P-loop containing nucleoside triphosphate hydrolases"/>
    <property type="match status" value="1"/>
</dbReference>
<gene>
    <name evidence="2" type="ORF">R9X50_00446500</name>
</gene>
<organism evidence="2 3">
    <name type="scientific">Acrodontium crateriforme</name>
    <dbReference type="NCBI Taxonomy" id="150365"/>
    <lineage>
        <taxon>Eukaryota</taxon>
        <taxon>Fungi</taxon>
        <taxon>Dikarya</taxon>
        <taxon>Ascomycota</taxon>
        <taxon>Pezizomycotina</taxon>
        <taxon>Dothideomycetes</taxon>
        <taxon>Dothideomycetidae</taxon>
        <taxon>Mycosphaerellales</taxon>
        <taxon>Teratosphaeriaceae</taxon>
        <taxon>Acrodontium</taxon>
    </lineage>
</organism>
<dbReference type="GO" id="GO:0030686">
    <property type="term" value="C:90S preribosome"/>
    <property type="evidence" value="ECO:0007669"/>
    <property type="project" value="TreeGrafter"/>
</dbReference>
<dbReference type="PANTHER" id="PTHR24030">
    <property type="entry name" value="PROTEIN CMSS1"/>
    <property type="match status" value="1"/>
</dbReference>
<keyword evidence="3" id="KW-1185">Reference proteome</keyword>
<proteinExistence type="predicted"/>
<evidence type="ECO:0000313" key="2">
    <source>
        <dbReference type="EMBL" id="WPH01617.1"/>
    </source>
</evidence>
<dbReference type="Gene3D" id="3.40.50.300">
    <property type="entry name" value="P-loop containing nucleotide triphosphate hydrolases"/>
    <property type="match status" value="1"/>
</dbReference>
<accession>A0AAQ3M4D0</accession>